<feature type="transmembrane region" description="Helical" evidence="2">
    <location>
        <begin position="413"/>
        <end position="435"/>
    </location>
</feature>
<keyword evidence="2" id="KW-1133">Transmembrane helix</keyword>
<dbReference type="Proteomes" id="UP001596455">
    <property type="component" value="Unassembled WGS sequence"/>
</dbReference>
<dbReference type="EMBL" id="JBHTCQ010000001">
    <property type="protein sequence ID" value="MFC7403653.1"/>
    <property type="molecule type" value="Genomic_DNA"/>
</dbReference>
<feature type="transmembrane region" description="Helical" evidence="2">
    <location>
        <begin position="208"/>
        <end position="227"/>
    </location>
</feature>
<comment type="caution">
    <text evidence="3">The sequence shown here is derived from an EMBL/GenBank/DDBJ whole genome shotgun (WGS) entry which is preliminary data.</text>
</comment>
<evidence type="ECO:0000313" key="4">
    <source>
        <dbReference type="Proteomes" id="UP001596455"/>
    </source>
</evidence>
<accession>A0ABW2Q2B6</accession>
<feature type="transmembrane region" description="Helical" evidence="2">
    <location>
        <begin position="42"/>
        <end position="60"/>
    </location>
</feature>
<dbReference type="RefSeq" id="WP_382390317.1">
    <property type="nucleotide sequence ID" value="NZ_JBHTCQ010000001.1"/>
</dbReference>
<feature type="transmembrane region" description="Helical" evidence="2">
    <location>
        <begin position="105"/>
        <end position="125"/>
    </location>
</feature>
<reference evidence="4" key="1">
    <citation type="journal article" date="2019" name="Int. J. Syst. Evol. Microbiol.">
        <title>The Global Catalogue of Microorganisms (GCM) 10K type strain sequencing project: providing services to taxonomists for standard genome sequencing and annotation.</title>
        <authorList>
            <consortium name="The Broad Institute Genomics Platform"/>
            <consortium name="The Broad Institute Genome Sequencing Center for Infectious Disease"/>
            <person name="Wu L."/>
            <person name="Ma J."/>
        </authorList>
    </citation>
    <scope>NUCLEOTIDE SEQUENCE [LARGE SCALE GENOMIC DNA]</scope>
    <source>
        <strain evidence="4">JCM 1490</strain>
    </source>
</reference>
<feature type="region of interest" description="Disordered" evidence="1">
    <location>
        <begin position="1"/>
        <end position="24"/>
    </location>
</feature>
<feature type="transmembrane region" description="Helical" evidence="2">
    <location>
        <begin position="455"/>
        <end position="476"/>
    </location>
</feature>
<feature type="transmembrane region" description="Helical" evidence="2">
    <location>
        <begin position="323"/>
        <end position="345"/>
    </location>
</feature>
<evidence type="ECO:0000256" key="1">
    <source>
        <dbReference type="SAM" id="MobiDB-lite"/>
    </source>
</evidence>
<evidence type="ECO:0000313" key="3">
    <source>
        <dbReference type="EMBL" id="MFC7403653.1"/>
    </source>
</evidence>
<feature type="transmembrane region" description="Helical" evidence="2">
    <location>
        <begin position="528"/>
        <end position="549"/>
    </location>
</feature>
<protein>
    <submittedName>
        <fullName evidence="3">ABC transporter permease</fullName>
    </submittedName>
</protein>
<feature type="transmembrane region" description="Helical" evidence="2">
    <location>
        <begin position="483"/>
        <end position="503"/>
    </location>
</feature>
<feature type="transmembrane region" description="Helical" evidence="2">
    <location>
        <begin position="182"/>
        <end position="201"/>
    </location>
</feature>
<sequence>MSAATAAPHRPATTRRAGRGGGTLTGTGTLLRFMLRRDRIRFPAWALSMTAMGAYFGNLLPEVWTPQTLEEFTVTFANSPMAALLGGPGYGFDDITLPRFMVDLYGLYLLLAAALMTILTISRHTRVEEQSGRAELVRGNVVGRHAQLTAAVIMAVLLSLVTGLLVGAVLTASRMAPDPAGAFLFGMAFAAVGLSFAGVTAMTVQLSAFSRAASGMAGAALGAAYLLRALGDMSESADGSLGWLSWLSPIGWAQQTAPFTLDRWWPLGLCVGFAAVTTAVAYWLESRRDLGAGLMASRTGSARAAGWLSSPLALAFRLQRSSLVGWSIALGVSALAYGAFADVLLDSFDSAPDIVLTMMGGAENLLNGFLGLMGLMYGIIVAVFAILSIQSLRGEEYGVRAEPVLATAVGRPTWLLAWTTVTVLGSLWLLLVAGLGDALGASLSTDNWEIFGPTLLGHVVHAPAAWLLAGLCALLYGAAPRLLGLAWAVFAYGAFMSFFGQILEMPEAALDLSVFQHIGQHPLEDVSWGAVGVLSAIAAGLVAAGAATFRRRDLVTA</sequence>
<keyword evidence="2" id="KW-0472">Membrane</keyword>
<gene>
    <name evidence="3" type="ORF">ACFQQL_00925</name>
</gene>
<keyword evidence="4" id="KW-1185">Reference proteome</keyword>
<feature type="transmembrane region" description="Helical" evidence="2">
    <location>
        <begin position="365"/>
        <end position="392"/>
    </location>
</feature>
<name>A0ABW2Q2B6_9MICO</name>
<organism evidence="3 4">
    <name type="scientific">Georgenia alba</name>
    <dbReference type="NCBI Taxonomy" id="2233858"/>
    <lineage>
        <taxon>Bacteria</taxon>
        <taxon>Bacillati</taxon>
        <taxon>Actinomycetota</taxon>
        <taxon>Actinomycetes</taxon>
        <taxon>Micrococcales</taxon>
        <taxon>Bogoriellaceae</taxon>
        <taxon>Georgenia</taxon>
    </lineage>
</organism>
<evidence type="ECO:0000256" key="2">
    <source>
        <dbReference type="SAM" id="Phobius"/>
    </source>
</evidence>
<feature type="transmembrane region" description="Helical" evidence="2">
    <location>
        <begin position="264"/>
        <end position="284"/>
    </location>
</feature>
<keyword evidence="2" id="KW-0812">Transmembrane</keyword>
<feature type="compositionally biased region" description="Low complexity" evidence="1">
    <location>
        <begin position="1"/>
        <end position="11"/>
    </location>
</feature>
<proteinExistence type="predicted"/>
<feature type="transmembrane region" description="Helical" evidence="2">
    <location>
        <begin position="146"/>
        <end position="170"/>
    </location>
</feature>